<name>A0ABP1A562_9BRYO</name>
<proteinExistence type="predicted"/>
<reference evidence="1 2" key="1">
    <citation type="submission" date="2024-03" db="EMBL/GenBank/DDBJ databases">
        <authorList>
            <consortium name="ELIXIR-Norway"/>
            <consortium name="Elixir Norway"/>
        </authorList>
    </citation>
    <scope>NUCLEOTIDE SEQUENCE [LARGE SCALE GENOMIC DNA]</scope>
</reference>
<sequence>MSGGKPTMPVVSGSQQIHDIKVAVEQLVHQVESTMSSLTIVLMIPCANKSSCWILDFKEEVNSPRSDLEPLL</sequence>
<dbReference type="Proteomes" id="UP001497522">
    <property type="component" value="Chromosome 1"/>
</dbReference>
<organism evidence="1 2">
    <name type="scientific">Sphagnum jensenii</name>
    <dbReference type="NCBI Taxonomy" id="128206"/>
    <lineage>
        <taxon>Eukaryota</taxon>
        <taxon>Viridiplantae</taxon>
        <taxon>Streptophyta</taxon>
        <taxon>Embryophyta</taxon>
        <taxon>Bryophyta</taxon>
        <taxon>Sphagnophytina</taxon>
        <taxon>Sphagnopsida</taxon>
        <taxon>Sphagnales</taxon>
        <taxon>Sphagnaceae</taxon>
        <taxon>Sphagnum</taxon>
    </lineage>
</organism>
<accession>A0ABP1A562</accession>
<evidence type="ECO:0000313" key="1">
    <source>
        <dbReference type="EMBL" id="CAK9857657.1"/>
    </source>
</evidence>
<keyword evidence="2" id="KW-1185">Reference proteome</keyword>
<evidence type="ECO:0000313" key="2">
    <source>
        <dbReference type="Proteomes" id="UP001497522"/>
    </source>
</evidence>
<dbReference type="EMBL" id="OZ023702">
    <property type="protein sequence ID" value="CAK9857657.1"/>
    <property type="molecule type" value="Genomic_DNA"/>
</dbReference>
<protein>
    <submittedName>
        <fullName evidence="1">Uncharacterized protein</fullName>
    </submittedName>
</protein>
<gene>
    <name evidence="1" type="ORF">CSSPJE1EN2_LOCUS652</name>
</gene>